<keyword evidence="4" id="KW-1185">Reference proteome</keyword>
<keyword evidence="2" id="KW-1133">Transmembrane helix</keyword>
<feature type="compositionally biased region" description="Acidic residues" evidence="1">
    <location>
        <begin position="59"/>
        <end position="68"/>
    </location>
</feature>
<keyword evidence="2" id="KW-0812">Transmembrane</keyword>
<comment type="caution">
    <text evidence="3">The sequence shown here is derived from an EMBL/GenBank/DDBJ whole genome shotgun (WGS) entry which is preliminary data.</text>
</comment>
<feature type="region of interest" description="Disordered" evidence="1">
    <location>
        <begin position="51"/>
        <end position="73"/>
    </location>
</feature>
<feature type="region of interest" description="Disordered" evidence="1">
    <location>
        <begin position="92"/>
        <end position="119"/>
    </location>
</feature>
<name>H3KFC0_9BURK</name>
<keyword evidence="2" id="KW-0472">Membrane</keyword>
<dbReference type="RefSeq" id="WP_008542388.1">
    <property type="nucleotide sequence ID" value="NZ_JH604967.1"/>
</dbReference>
<dbReference type="EMBL" id="AFBQ01000208">
    <property type="protein sequence ID" value="EHY31177.1"/>
    <property type="molecule type" value="Genomic_DNA"/>
</dbReference>
<evidence type="ECO:0000313" key="3">
    <source>
        <dbReference type="EMBL" id="EHY31177.1"/>
    </source>
</evidence>
<protein>
    <submittedName>
        <fullName evidence="3">Uncharacterized protein</fullName>
    </submittedName>
</protein>
<evidence type="ECO:0000256" key="1">
    <source>
        <dbReference type="SAM" id="MobiDB-lite"/>
    </source>
</evidence>
<dbReference type="Proteomes" id="UP000004956">
    <property type="component" value="Unassembled WGS sequence"/>
</dbReference>
<evidence type="ECO:0000313" key="4">
    <source>
        <dbReference type="Proteomes" id="UP000004956"/>
    </source>
</evidence>
<sequence length="360" mass="39158">MNELLGTLTAKLSTPQGLIIAALGAFILVTLLVSFAVFRMIFRKKSDARDVPRIPVDPLTDEEEDEGETGGPWKKAPIALARLRFGMAPFELPQEPQLTPPHAAPVQEPQPVQAHQVQQAPYAEPLRPAQPVQAVQHPQPAPQPLPRLLYTLPFQSRRSLRPAHADICGMGIEAVFFPPEEAAADTDPARRLVPFLPAGVGRVLTTEGDGVRFRMGELVAEPDAVIELPAGLIILEVKPKGGRPDDPLNWAQTIREKDLLQTLAAAIAAAHQTGRPAAAVLRTTNAVYFLRPGPAAVKFLADAIEPAHELWRATSGDDRPGIAALDFAAIVAAPFARRWPKPEHEGHRDGRERHKAMLQP</sequence>
<dbReference type="AlphaFoldDB" id="H3KFC0"/>
<evidence type="ECO:0000256" key="2">
    <source>
        <dbReference type="SAM" id="Phobius"/>
    </source>
</evidence>
<accession>H3KFC0</accession>
<gene>
    <name evidence="3" type="ORF">HMPREF9440_01437</name>
</gene>
<dbReference type="HOGENOM" id="CLU_709650_0_0_4"/>
<feature type="compositionally biased region" description="Basic and acidic residues" evidence="1">
    <location>
        <begin position="340"/>
        <end position="352"/>
    </location>
</feature>
<feature type="compositionally biased region" description="Low complexity" evidence="1">
    <location>
        <begin position="104"/>
        <end position="119"/>
    </location>
</feature>
<dbReference type="STRING" id="762967.HMPREF9440_01437"/>
<dbReference type="PATRIC" id="fig|762967.3.peg.1128"/>
<dbReference type="OrthoDB" id="9154992at2"/>
<feature type="region of interest" description="Disordered" evidence="1">
    <location>
        <begin position="338"/>
        <end position="360"/>
    </location>
</feature>
<organism evidence="3 4">
    <name type="scientific">Sutterella parvirubra YIT 11816</name>
    <dbReference type="NCBI Taxonomy" id="762967"/>
    <lineage>
        <taxon>Bacteria</taxon>
        <taxon>Pseudomonadati</taxon>
        <taxon>Pseudomonadota</taxon>
        <taxon>Betaproteobacteria</taxon>
        <taxon>Burkholderiales</taxon>
        <taxon>Sutterellaceae</taxon>
        <taxon>Sutterella</taxon>
    </lineage>
</organism>
<proteinExistence type="predicted"/>
<feature type="transmembrane region" description="Helical" evidence="2">
    <location>
        <begin position="20"/>
        <end position="42"/>
    </location>
</feature>
<reference evidence="3 4" key="1">
    <citation type="submission" date="2011-11" db="EMBL/GenBank/DDBJ databases">
        <authorList>
            <person name="Weinstock G."/>
            <person name="Sodergren E."/>
            <person name="Clifton S."/>
            <person name="Fulton L."/>
            <person name="Fulton B."/>
            <person name="Courtney L."/>
            <person name="Fronick C."/>
            <person name="Harrison M."/>
            <person name="Strong C."/>
            <person name="Farmer C."/>
            <person name="Delahaunty K."/>
            <person name="Markovic C."/>
            <person name="Hall O."/>
            <person name="Minx P."/>
            <person name="Tomlinson C."/>
            <person name="Mitreva M."/>
            <person name="Hou S."/>
            <person name="Chen J."/>
            <person name="Wollam A."/>
            <person name="Pepin K.H."/>
            <person name="Johnson M."/>
            <person name="Bhonagiri V."/>
            <person name="Zhang X."/>
            <person name="Suruliraj S."/>
            <person name="Warren W."/>
            <person name="Chinwalla A."/>
            <person name="Mardis E.R."/>
            <person name="Wilson R.K."/>
        </authorList>
    </citation>
    <scope>NUCLEOTIDE SEQUENCE [LARGE SCALE GENOMIC DNA]</scope>
    <source>
        <strain evidence="3 4">YIT 11816</strain>
    </source>
</reference>